<proteinExistence type="predicted"/>
<sequence length="333" mass="34721">MAALKVTFSAAQRAEVGRRVRGGLDAVDLPGLDPASAQAGLVSAAPVLLAQQHVHAALGPRAAAAQRHVVCLMTGRPGLKDTRVPLFLFSLPSFLLGLDGLGPSLGGLSPSLDLLSPSLDLLSPSLLGLSTSPDTLRPSLGDCVFCWLAFRFLDAAHLAGLDALFPPGAHGGALDPGAAHRHRDTLVPGADLPVVQVFVPVAHSEAALLVVGPLCLVAVGVQGGPAFSVGAPYRPALAAAGATLTAHATAPRTWKKTKEKSRKGPRTSSRPRTHLIQTSSRPHPHLIQTSSRPCTHLIKTQSRPRPDLIQTSSRPSPDLIQTSSRPSPDLMKN</sequence>
<reference evidence="2 3" key="1">
    <citation type="submission" date="2019-03" db="EMBL/GenBank/DDBJ databases">
        <title>First draft genome of Liparis tanakae, snailfish: a comprehensive survey of snailfish specific genes.</title>
        <authorList>
            <person name="Kim W."/>
            <person name="Song I."/>
            <person name="Jeong J.-H."/>
            <person name="Kim D."/>
            <person name="Kim S."/>
            <person name="Ryu S."/>
            <person name="Song J.Y."/>
            <person name="Lee S.K."/>
        </authorList>
    </citation>
    <scope>NUCLEOTIDE SEQUENCE [LARGE SCALE GENOMIC DNA]</scope>
    <source>
        <tissue evidence="2">Muscle</tissue>
    </source>
</reference>
<accession>A0A4Z2EYR0</accession>
<organism evidence="2 3">
    <name type="scientific">Liparis tanakae</name>
    <name type="common">Tanaka's snailfish</name>
    <dbReference type="NCBI Taxonomy" id="230148"/>
    <lineage>
        <taxon>Eukaryota</taxon>
        <taxon>Metazoa</taxon>
        <taxon>Chordata</taxon>
        <taxon>Craniata</taxon>
        <taxon>Vertebrata</taxon>
        <taxon>Euteleostomi</taxon>
        <taxon>Actinopterygii</taxon>
        <taxon>Neopterygii</taxon>
        <taxon>Teleostei</taxon>
        <taxon>Neoteleostei</taxon>
        <taxon>Acanthomorphata</taxon>
        <taxon>Eupercaria</taxon>
        <taxon>Perciformes</taxon>
        <taxon>Cottioidei</taxon>
        <taxon>Cottales</taxon>
        <taxon>Liparidae</taxon>
        <taxon>Liparis</taxon>
    </lineage>
</organism>
<evidence type="ECO:0000256" key="1">
    <source>
        <dbReference type="SAM" id="MobiDB-lite"/>
    </source>
</evidence>
<feature type="compositionally biased region" description="Basic residues" evidence="1">
    <location>
        <begin position="253"/>
        <end position="273"/>
    </location>
</feature>
<feature type="compositionally biased region" description="Polar residues" evidence="1">
    <location>
        <begin position="274"/>
        <end position="326"/>
    </location>
</feature>
<evidence type="ECO:0000313" key="3">
    <source>
        <dbReference type="Proteomes" id="UP000314294"/>
    </source>
</evidence>
<protein>
    <submittedName>
        <fullName evidence="2">Uncharacterized protein</fullName>
    </submittedName>
</protein>
<comment type="caution">
    <text evidence="2">The sequence shown here is derived from an EMBL/GenBank/DDBJ whole genome shotgun (WGS) entry which is preliminary data.</text>
</comment>
<keyword evidence="3" id="KW-1185">Reference proteome</keyword>
<name>A0A4Z2EYR0_9TELE</name>
<gene>
    <name evidence="2" type="ORF">EYF80_056486</name>
</gene>
<dbReference type="EMBL" id="SRLO01002268">
    <property type="protein sequence ID" value="TNN33352.1"/>
    <property type="molecule type" value="Genomic_DNA"/>
</dbReference>
<dbReference type="Proteomes" id="UP000314294">
    <property type="component" value="Unassembled WGS sequence"/>
</dbReference>
<dbReference type="AlphaFoldDB" id="A0A4Z2EYR0"/>
<feature type="region of interest" description="Disordered" evidence="1">
    <location>
        <begin position="245"/>
        <end position="333"/>
    </location>
</feature>
<evidence type="ECO:0000313" key="2">
    <source>
        <dbReference type="EMBL" id="TNN33352.1"/>
    </source>
</evidence>